<gene>
    <name evidence="5" type="ORF">RM532_02510</name>
</gene>
<feature type="domain" description="Poly-beta-hydroxybutyrate polymerase N-terminal" evidence="3">
    <location>
        <begin position="107"/>
        <end position="275"/>
    </location>
</feature>
<dbReference type="PANTHER" id="PTHR36837">
    <property type="entry name" value="POLY(3-HYDROXYALKANOATE) POLYMERASE SUBUNIT PHAC"/>
    <property type="match status" value="1"/>
</dbReference>
<dbReference type="GO" id="GO:0016787">
    <property type="term" value="F:hydrolase activity"/>
    <property type="evidence" value="ECO:0007669"/>
    <property type="project" value="UniProtKB-KW"/>
</dbReference>
<dbReference type="InterPro" id="IPR051321">
    <property type="entry name" value="PHA/PHB_synthase"/>
</dbReference>
<evidence type="ECO:0000259" key="3">
    <source>
        <dbReference type="Pfam" id="PF07167"/>
    </source>
</evidence>
<keyword evidence="5" id="KW-0378">Hydrolase</keyword>
<protein>
    <submittedName>
        <fullName evidence="5">Alpha/beta fold hydrolase</fullName>
    </submittedName>
</protein>
<sequence>MTNQPADMATAGAMTDLVSSRWLSDRIAERIDRAAGVAVARASSGLPLPRILLAYADWAMHLGLSPGKAGQLVEAWARQYRRMGRFTLNTMIQGAAAPREVEPEAGDRRFVDEGWRNPPFSLLEQAFLLRREWWREAATGVRGVSDEDAALVRFFNDRLLDSIAPGNFPLTNPQVLRTTWQEKGANLLRGARNLVRDVYRDKTGQPPAALADFKVGENLATTPGRVVYRNRLIELIQYEPTTRRVHPEPVLIVPAWIMKFYILDLAEGQSMVRYLLDQGHTVFIVSWKNPDAGDRDLGMDDYRTLGPMAALDAIGELLPERPVHAMGYCVGGTLMSITAATMARDGDDRLASLTLLAAQSDFTLAGELKLFINEAQLTWLDHMMNRKGVLEADQMAGAFKLLRASDMVWQPLVDNYLLGVDGRGIALMAWNADATRMPYRMHTEYLRRLYLHNELAQGQYLVDSRPIAIKDIRVPIFAVGTETDHIAPWHSAYKICLLSQSDDLTFLLTSGGHNAGIITPPGHPRRRYRQYRWGPDDRYLSPDEFFERAEPEQGSWWPAWQAWLAGHSGNKVAPPAMGDSLADAPGTYVHQR</sequence>
<dbReference type="RefSeq" id="WP_311651552.1">
    <property type="nucleotide sequence ID" value="NZ_JAVRIB010000002.1"/>
</dbReference>
<comment type="caution">
    <text evidence="5">The sequence shown here is derived from an EMBL/GenBank/DDBJ whole genome shotgun (WGS) entry which is preliminary data.</text>
</comment>
<reference evidence="5 6" key="1">
    <citation type="submission" date="2023-09" db="EMBL/GenBank/DDBJ databases">
        <authorList>
            <person name="Rey-Velasco X."/>
        </authorList>
    </citation>
    <scope>NUCLEOTIDE SEQUENCE [LARGE SCALE GENOMIC DNA]</scope>
    <source>
        <strain evidence="5 6">W335</strain>
    </source>
</reference>
<evidence type="ECO:0000313" key="5">
    <source>
        <dbReference type="EMBL" id="MDT0633825.1"/>
    </source>
</evidence>
<proteinExistence type="predicted"/>
<evidence type="ECO:0000313" key="6">
    <source>
        <dbReference type="Proteomes" id="UP001251857"/>
    </source>
</evidence>
<dbReference type="InterPro" id="IPR010941">
    <property type="entry name" value="PhaC_N"/>
</dbReference>
<dbReference type="Pfam" id="PF07167">
    <property type="entry name" value="PhaC_N"/>
    <property type="match status" value="1"/>
</dbReference>
<evidence type="ECO:0000259" key="4">
    <source>
        <dbReference type="Pfam" id="PF12551"/>
    </source>
</evidence>
<dbReference type="SUPFAM" id="SSF53474">
    <property type="entry name" value="alpha/beta-Hydrolases"/>
    <property type="match status" value="1"/>
</dbReference>
<dbReference type="Pfam" id="PF12551">
    <property type="entry name" value="PHBC_N"/>
    <property type="match status" value="1"/>
</dbReference>
<dbReference type="PANTHER" id="PTHR36837:SF5">
    <property type="entry name" value="POLY-3-HYDROXYBUTYRATE SYNTHASE"/>
    <property type="match status" value="1"/>
</dbReference>
<name>A0ABU3BWZ3_9GAMM</name>
<keyword evidence="2" id="KW-0012">Acyltransferase</keyword>
<dbReference type="InterPro" id="IPR022211">
    <property type="entry name" value="PHBC_N"/>
</dbReference>
<keyword evidence="6" id="KW-1185">Reference proteome</keyword>
<accession>A0ABU3BWZ3</accession>
<dbReference type="EMBL" id="JAVRIB010000002">
    <property type="protein sequence ID" value="MDT0633825.1"/>
    <property type="molecule type" value="Genomic_DNA"/>
</dbReference>
<evidence type="ECO:0000256" key="1">
    <source>
        <dbReference type="ARBA" id="ARBA00022679"/>
    </source>
</evidence>
<dbReference type="InterPro" id="IPR029058">
    <property type="entry name" value="AB_hydrolase_fold"/>
</dbReference>
<evidence type="ECO:0000256" key="2">
    <source>
        <dbReference type="ARBA" id="ARBA00023315"/>
    </source>
</evidence>
<organism evidence="5 6">
    <name type="scientific">Spectribacter hydrogenoxidans</name>
    <dbReference type="NCBI Taxonomy" id="3075608"/>
    <lineage>
        <taxon>Bacteria</taxon>
        <taxon>Pseudomonadati</taxon>
        <taxon>Pseudomonadota</taxon>
        <taxon>Gammaproteobacteria</taxon>
        <taxon>Salinisphaerales</taxon>
        <taxon>Salinisphaeraceae</taxon>
        <taxon>Spectribacter</taxon>
    </lineage>
</organism>
<dbReference type="Proteomes" id="UP001251857">
    <property type="component" value="Unassembled WGS sequence"/>
</dbReference>
<dbReference type="Gene3D" id="3.40.50.1820">
    <property type="entry name" value="alpha/beta hydrolase"/>
    <property type="match status" value="1"/>
</dbReference>
<keyword evidence="1" id="KW-0808">Transferase</keyword>
<feature type="domain" description="Poly-beta-hydroxybutyrate polymerase N-terminal" evidence="4">
    <location>
        <begin position="27"/>
        <end position="68"/>
    </location>
</feature>